<protein>
    <submittedName>
        <fullName evidence="1">Uncharacterized protein</fullName>
    </submittedName>
</protein>
<dbReference type="Proteomes" id="UP000219068">
    <property type="component" value="Unassembled WGS sequence"/>
</dbReference>
<evidence type="ECO:0000313" key="1">
    <source>
        <dbReference type="EMBL" id="SOC21716.1"/>
    </source>
</evidence>
<proteinExistence type="predicted"/>
<dbReference type="AlphaFoldDB" id="A0A285THK8"/>
<accession>A0A285THK8</accession>
<dbReference type="EMBL" id="OBMM01000003">
    <property type="protein sequence ID" value="SOC21716.1"/>
    <property type="molecule type" value="Genomic_DNA"/>
</dbReference>
<name>A0A285THK8_9PROT</name>
<sequence>MSAEEIKNKELLLEIMKDEFSVFQSILLEDGRLPLIFRLYGRDNQVYHIQFEEVSDESKPKIFELIRLACVANDIWGLTSGFEAWMAEPGVRPSLNPDRKEGFVHVGSWVELDGSVFTYLLPYLIERNADGDIIDLQEAYRPPEPTQGNKGHLAHLLPTEKPTLKQRRDARQTYNKLMKRATRGHESGVVPSHKLH</sequence>
<reference evidence="1 2" key="1">
    <citation type="submission" date="2017-08" db="EMBL/GenBank/DDBJ databases">
        <authorList>
            <person name="de Groot N.N."/>
        </authorList>
    </citation>
    <scope>NUCLEOTIDE SEQUENCE [LARGE SCALE GENOMIC DNA]</scope>
    <source>
        <strain evidence="1 2">USBA 78</strain>
    </source>
</reference>
<dbReference type="RefSeq" id="WP_097052252.1">
    <property type="nucleotide sequence ID" value="NZ_OBMM01000003.1"/>
</dbReference>
<evidence type="ECO:0000313" key="2">
    <source>
        <dbReference type="Proteomes" id="UP000219068"/>
    </source>
</evidence>
<gene>
    <name evidence="1" type="ORF">SAMN05428964_103472</name>
</gene>
<organism evidence="1 2">
    <name type="scientific">Thalassospira xiamenensis</name>
    <dbReference type="NCBI Taxonomy" id="220697"/>
    <lineage>
        <taxon>Bacteria</taxon>
        <taxon>Pseudomonadati</taxon>
        <taxon>Pseudomonadota</taxon>
        <taxon>Alphaproteobacteria</taxon>
        <taxon>Rhodospirillales</taxon>
        <taxon>Thalassospiraceae</taxon>
        <taxon>Thalassospira</taxon>
    </lineage>
</organism>